<dbReference type="RefSeq" id="WP_262599609.1">
    <property type="nucleotide sequence ID" value="NZ_CP103300.1"/>
</dbReference>
<proteinExistence type="predicted"/>
<gene>
    <name evidence="3" type="ORF">NX720_04255</name>
</gene>
<organism evidence="3 4">
    <name type="scientific">Endozoicomonas euniceicola</name>
    <dbReference type="NCBI Taxonomy" id="1234143"/>
    <lineage>
        <taxon>Bacteria</taxon>
        <taxon>Pseudomonadati</taxon>
        <taxon>Pseudomonadota</taxon>
        <taxon>Gammaproteobacteria</taxon>
        <taxon>Oceanospirillales</taxon>
        <taxon>Endozoicomonadaceae</taxon>
        <taxon>Endozoicomonas</taxon>
    </lineage>
</organism>
<name>A0ABY6GWJ1_9GAMM</name>
<keyword evidence="4" id="KW-1185">Reference proteome</keyword>
<protein>
    <recommendedName>
        <fullName evidence="2">Serpin domain-containing protein</fullName>
    </recommendedName>
</protein>
<keyword evidence="1" id="KW-0732">Signal</keyword>
<dbReference type="SUPFAM" id="SSF56574">
    <property type="entry name" value="Serpins"/>
    <property type="match status" value="1"/>
</dbReference>
<dbReference type="Proteomes" id="UP001163255">
    <property type="component" value="Chromosome"/>
</dbReference>
<dbReference type="InterPro" id="IPR023796">
    <property type="entry name" value="Serpin_dom"/>
</dbReference>
<dbReference type="InterPro" id="IPR042185">
    <property type="entry name" value="Serpin_sf_2"/>
</dbReference>
<evidence type="ECO:0000256" key="1">
    <source>
        <dbReference type="SAM" id="SignalP"/>
    </source>
</evidence>
<dbReference type="Gene3D" id="2.30.39.10">
    <property type="entry name" value="Alpha-1-antitrypsin, domain 1"/>
    <property type="match status" value="1"/>
</dbReference>
<dbReference type="Gene3D" id="3.30.497.10">
    <property type="entry name" value="Antithrombin, subunit I, domain 2"/>
    <property type="match status" value="1"/>
</dbReference>
<accession>A0ABY6GWJ1</accession>
<dbReference type="InterPro" id="IPR042178">
    <property type="entry name" value="Serpin_sf_1"/>
</dbReference>
<evidence type="ECO:0000313" key="3">
    <source>
        <dbReference type="EMBL" id="UYM17142.1"/>
    </source>
</evidence>
<dbReference type="InterPro" id="IPR036186">
    <property type="entry name" value="Serpin_sf"/>
</dbReference>
<dbReference type="EMBL" id="CP103300">
    <property type="protein sequence ID" value="UYM17142.1"/>
    <property type="molecule type" value="Genomic_DNA"/>
</dbReference>
<dbReference type="Pfam" id="PF00079">
    <property type="entry name" value="Serpin"/>
    <property type="match status" value="1"/>
</dbReference>
<feature type="signal peptide" evidence="1">
    <location>
        <begin position="1"/>
        <end position="33"/>
    </location>
</feature>
<evidence type="ECO:0000313" key="4">
    <source>
        <dbReference type="Proteomes" id="UP001163255"/>
    </source>
</evidence>
<feature type="domain" description="Serpin" evidence="2">
    <location>
        <begin position="112"/>
        <end position="457"/>
    </location>
</feature>
<feature type="chain" id="PRO_5045386520" description="Serpin domain-containing protein" evidence="1">
    <location>
        <begin position="34"/>
        <end position="480"/>
    </location>
</feature>
<reference evidence="3" key="1">
    <citation type="submission" date="2022-10" db="EMBL/GenBank/DDBJ databases">
        <title>Completed Genome Sequence of two octocoral isolated bacterium, Endozoicomonas euniceicola EF212T and Endozoicomonas gorgoniicola PS125T.</title>
        <authorList>
            <person name="Chiou Y.-J."/>
            <person name="Chen Y.-H."/>
        </authorList>
    </citation>
    <scope>NUCLEOTIDE SEQUENCE</scope>
    <source>
        <strain evidence="3">EF212</strain>
    </source>
</reference>
<evidence type="ECO:0000259" key="2">
    <source>
        <dbReference type="Pfam" id="PF00079"/>
    </source>
</evidence>
<sequence>MNQYCYAVLNIQQTTKTLLAFSLLVLLSTYSFAVNCPHCGSNLLNHDALNKLTESINCPNCGQLTPVHLLHHPFGSASHSVTFYSAAKARNNEAPQHQQQQSKTSLDYSLEALRALQQQDQQRCHTNTAVSPPEIANAADMFFNPARQRLSSGSRVQEVTNGLKFEEPLLSPQGNNNPSESGYLKIKNTLLQKKFHMFSRDFRESIRHYGADQAITPEGNSVQTTESSMNQFIHSSFPNHEAVSLSQDYNHGTDSNSDSDITLVQTITHSVGLSDFNRAPSIFFNGQGEVRAVSASHINVRRSRLADHNDQGRFWQMVELPYQGSSFRMIAILPPDGILPDALNENRVRELMSAARQQTVSVTIPEFTVDSNHNLSGLRDNNQSQLAELFNTNNQDSVLMSTSSPQPTNTIYQRIILGTYRSTSPEVATSPEPEEMGASSETTVIFDHPFTVFIVNQFGAVKIIAEIHKPLPAGTSEGMD</sequence>